<evidence type="ECO:0000256" key="1">
    <source>
        <dbReference type="ARBA" id="ARBA00022448"/>
    </source>
</evidence>
<keyword evidence="4 8" id="KW-0067">ATP-binding</keyword>
<dbReference type="PROSITE" id="PS50893">
    <property type="entry name" value="ABC_TRANSPORTER_2"/>
    <property type="match status" value="1"/>
</dbReference>
<dbReference type="InterPro" id="IPR012340">
    <property type="entry name" value="NA-bd_OB-fold"/>
</dbReference>
<evidence type="ECO:0000256" key="2">
    <source>
        <dbReference type="ARBA" id="ARBA00022475"/>
    </source>
</evidence>
<dbReference type="PANTHER" id="PTHR43875">
    <property type="entry name" value="MALTODEXTRIN IMPORT ATP-BINDING PROTEIN MSMX"/>
    <property type="match status" value="1"/>
</dbReference>
<dbReference type="InterPro" id="IPR017871">
    <property type="entry name" value="ABC_transporter-like_CS"/>
</dbReference>
<evidence type="ECO:0000256" key="4">
    <source>
        <dbReference type="ARBA" id="ARBA00022840"/>
    </source>
</evidence>
<proteinExistence type="predicted"/>
<name>A0A9X3JDD0_9LACT</name>
<dbReference type="RefSeq" id="WP_268751967.1">
    <property type="nucleotide sequence ID" value="NZ_JAPRFQ010000001.1"/>
</dbReference>
<dbReference type="InterPro" id="IPR047641">
    <property type="entry name" value="ABC_transpr_MalK/UgpC-like"/>
</dbReference>
<dbReference type="GO" id="GO:0008643">
    <property type="term" value="P:carbohydrate transport"/>
    <property type="evidence" value="ECO:0007669"/>
    <property type="project" value="InterPro"/>
</dbReference>
<reference evidence="8" key="1">
    <citation type="submission" date="2022-12" db="EMBL/GenBank/DDBJ databases">
        <title>Description and comparative metabolic analysis of Aerococcus sp. nov., isolated from the feces of a pig.</title>
        <authorList>
            <person name="Chang Y.-H."/>
        </authorList>
    </citation>
    <scope>NUCLEOTIDE SEQUENCE</scope>
    <source>
        <strain evidence="8">YH-aer222</strain>
    </source>
</reference>
<evidence type="ECO:0000259" key="7">
    <source>
        <dbReference type="PROSITE" id="PS50893"/>
    </source>
</evidence>
<dbReference type="Gene3D" id="2.40.50.100">
    <property type="match status" value="1"/>
</dbReference>
<organism evidence="8 9">
    <name type="scientific">Aerococcus kribbianus</name>
    <dbReference type="NCBI Taxonomy" id="2999064"/>
    <lineage>
        <taxon>Bacteria</taxon>
        <taxon>Bacillati</taxon>
        <taxon>Bacillota</taxon>
        <taxon>Bacilli</taxon>
        <taxon>Lactobacillales</taxon>
        <taxon>Aerococcaceae</taxon>
        <taxon>Aerococcus</taxon>
    </lineage>
</organism>
<keyword evidence="6" id="KW-0472">Membrane</keyword>
<dbReference type="InterPro" id="IPR027417">
    <property type="entry name" value="P-loop_NTPase"/>
</dbReference>
<dbReference type="Pfam" id="PF17912">
    <property type="entry name" value="OB_MalK"/>
    <property type="match status" value="1"/>
</dbReference>
<dbReference type="InterPro" id="IPR003593">
    <property type="entry name" value="AAA+_ATPase"/>
</dbReference>
<dbReference type="InterPro" id="IPR008995">
    <property type="entry name" value="Mo/tungstate-bd_C_term_dom"/>
</dbReference>
<dbReference type="EMBL" id="JAPRFR010000001">
    <property type="protein sequence ID" value="MCZ0725653.1"/>
    <property type="molecule type" value="Genomic_DNA"/>
</dbReference>
<dbReference type="Pfam" id="PF00005">
    <property type="entry name" value="ABC_tran"/>
    <property type="match status" value="1"/>
</dbReference>
<dbReference type="Gene3D" id="2.40.50.140">
    <property type="entry name" value="Nucleic acid-binding proteins"/>
    <property type="match status" value="1"/>
</dbReference>
<dbReference type="PANTHER" id="PTHR43875:SF15">
    <property type="entry name" value="TREHALOSE IMPORT ATP-BINDING PROTEIN SUGC"/>
    <property type="match status" value="1"/>
</dbReference>
<dbReference type="InterPro" id="IPR040582">
    <property type="entry name" value="OB_MalK-like"/>
</dbReference>
<dbReference type="PROSITE" id="PS00211">
    <property type="entry name" value="ABC_TRANSPORTER_1"/>
    <property type="match status" value="1"/>
</dbReference>
<dbReference type="Proteomes" id="UP001146670">
    <property type="component" value="Unassembled WGS sequence"/>
</dbReference>
<dbReference type="AlphaFoldDB" id="A0A9X3JDD0"/>
<accession>A0A9X3JDD0</accession>
<dbReference type="Gene3D" id="3.40.50.300">
    <property type="entry name" value="P-loop containing nucleotide triphosphate hydrolases"/>
    <property type="match status" value="1"/>
</dbReference>
<feature type="domain" description="ABC transporter" evidence="7">
    <location>
        <begin position="4"/>
        <end position="235"/>
    </location>
</feature>
<dbReference type="SUPFAM" id="SSF52540">
    <property type="entry name" value="P-loop containing nucleoside triphosphate hydrolases"/>
    <property type="match status" value="1"/>
</dbReference>
<evidence type="ECO:0000313" key="8">
    <source>
        <dbReference type="EMBL" id="MCZ0725653.1"/>
    </source>
</evidence>
<protein>
    <submittedName>
        <fullName evidence="8">ABC transporter ATP-binding protein</fullName>
    </submittedName>
</protein>
<sequence>MSGLELNQVAKIYEDGYKAVKNISLKSEQKEFIVLVGPSGCGKSTTLRMIAGLEDISEGELLIDGEVVNNVPPKDRDIAMVFQSYALYPHMTVCDNIAFSMKMRKVPKEERYDKVEAVAKILQLDQILDKKPGALSGGQRQRVALGRAMVRDPKVFLLDEPLSNLDAKLRVATRAQIVQLYEQLDSTFVYVTHDQTEAMTMGTRVAVLNDGNIEQFDTPGNLYYNPANRFVAEFIGSPQMNMLDGKLIMTDQGPTIKSANENLPLSDNLRERLLVEPKGQDIKIGIRPESISYAQSRVNQSTIKVDVKNVEQLGSETFIYFDFHAAENECCAKLTPAKYIPNKSEIYLTIDMSKAYLFDGQTGEALLAARDFSGEGID</sequence>
<dbReference type="FunFam" id="3.40.50.300:FF:000042">
    <property type="entry name" value="Maltose/maltodextrin ABC transporter, ATP-binding protein"/>
    <property type="match status" value="1"/>
</dbReference>
<keyword evidence="1" id="KW-0813">Transport</keyword>
<dbReference type="InterPro" id="IPR015855">
    <property type="entry name" value="ABC_transpr_MalK-like"/>
</dbReference>
<dbReference type="GO" id="GO:0055052">
    <property type="term" value="C:ATP-binding cassette (ABC) transporter complex, substrate-binding subunit-containing"/>
    <property type="evidence" value="ECO:0007669"/>
    <property type="project" value="TreeGrafter"/>
</dbReference>
<evidence type="ECO:0000256" key="3">
    <source>
        <dbReference type="ARBA" id="ARBA00022741"/>
    </source>
</evidence>
<dbReference type="SUPFAM" id="SSF50331">
    <property type="entry name" value="MOP-like"/>
    <property type="match status" value="1"/>
</dbReference>
<keyword evidence="9" id="KW-1185">Reference proteome</keyword>
<gene>
    <name evidence="8" type="ORF">OW157_03595</name>
</gene>
<dbReference type="GO" id="GO:0016887">
    <property type="term" value="F:ATP hydrolysis activity"/>
    <property type="evidence" value="ECO:0007669"/>
    <property type="project" value="InterPro"/>
</dbReference>
<evidence type="ECO:0000313" key="9">
    <source>
        <dbReference type="Proteomes" id="UP001146670"/>
    </source>
</evidence>
<evidence type="ECO:0000256" key="6">
    <source>
        <dbReference type="ARBA" id="ARBA00023136"/>
    </source>
</evidence>
<dbReference type="InterPro" id="IPR003439">
    <property type="entry name" value="ABC_transporter-like_ATP-bd"/>
</dbReference>
<comment type="caution">
    <text evidence="8">The sequence shown here is derived from an EMBL/GenBank/DDBJ whole genome shotgun (WGS) entry which is preliminary data.</text>
</comment>
<dbReference type="SMART" id="SM00382">
    <property type="entry name" value="AAA"/>
    <property type="match status" value="1"/>
</dbReference>
<keyword evidence="5" id="KW-1278">Translocase</keyword>
<evidence type="ECO:0000256" key="5">
    <source>
        <dbReference type="ARBA" id="ARBA00022967"/>
    </source>
</evidence>
<keyword evidence="3" id="KW-0547">Nucleotide-binding</keyword>
<dbReference type="CDD" id="cd03301">
    <property type="entry name" value="ABC_MalK_N"/>
    <property type="match status" value="1"/>
</dbReference>
<dbReference type="NCBIfam" id="NF008653">
    <property type="entry name" value="PRK11650.1"/>
    <property type="match status" value="1"/>
</dbReference>
<dbReference type="GO" id="GO:0005524">
    <property type="term" value="F:ATP binding"/>
    <property type="evidence" value="ECO:0007669"/>
    <property type="project" value="UniProtKB-KW"/>
</dbReference>
<dbReference type="GO" id="GO:0140359">
    <property type="term" value="F:ABC-type transporter activity"/>
    <property type="evidence" value="ECO:0007669"/>
    <property type="project" value="InterPro"/>
</dbReference>
<keyword evidence="2" id="KW-1003">Cell membrane</keyword>